<reference evidence="2" key="1">
    <citation type="submission" date="2016-10" db="EMBL/GenBank/DDBJ databases">
        <authorList>
            <person name="Varghese N."/>
            <person name="Submissions S."/>
        </authorList>
    </citation>
    <scope>NUCLEOTIDE SEQUENCE [LARGE SCALE GENOMIC DNA]</scope>
    <source>
        <strain evidence="2">CGMCC 1.6495</strain>
    </source>
</reference>
<protein>
    <submittedName>
        <fullName evidence="1">ABC-type amino acid transport substrate-binding protein</fullName>
    </submittedName>
</protein>
<proteinExistence type="predicted"/>
<dbReference type="AlphaFoldDB" id="A0A1H9SHU9"/>
<dbReference type="Gene3D" id="3.40.190.10">
    <property type="entry name" value="Periplasmic binding protein-like II"/>
    <property type="match status" value="2"/>
</dbReference>
<gene>
    <name evidence="1" type="ORF">SAMN04487958_103258</name>
</gene>
<evidence type="ECO:0000313" key="1">
    <source>
        <dbReference type="EMBL" id="SER84610.1"/>
    </source>
</evidence>
<dbReference type="SUPFAM" id="SSF53850">
    <property type="entry name" value="Periplasmic binding protein-like II"/>
    <property type="match status" value="1"/>
</dbReference>
<evidence type="ECO:0000313" key="2">
    <source>
        <dbReference type="Proteomes" id="UP000198505"/>
    </source>
</evidence>
<keyword evidence="2" id="KW-1185">Reference proteome</keyword>
<dbReference type="PANTHER" id="PTHR38834:SF3">
    <property type="entry name" value="SOLUTE-BINDING PROTEIN FAMILY 3_N-TERMINAL DOMAIN-CONTAINING PROTEIN"/>
    <property type="match status" value="1"/>
</dbReference>
<dbReference type="Proteomes" id="UP000198505">
    <property type="component" value="Unassembled WGS sequence"/>
</dbReference>
<dbReference type="EMBL" id="FOGS01000003">
    <property type="protein sequence ID" value="SER84610.1"/>
    <property type="molecule type" value="Genomic_DNA"/>
</dbReference>
<dbReference type="PANTHER" id="PTHR38834">
    <property type="entry name" value="PERIPLASMIC SUBSTRATE BINDING PROTEIN FAMILY 3"/>
    <property type="match status" value="1"/>
</dbReference>
<name>A0A1H9SHU9_9GAMM</name>
<accession>A0A1H9SHU9</accession>
<sequence>MKDAGAGSCRRKPIIGWWLAGLMSLLATLALADGSPSGLRSLTFVTEEYPPYNYLDPQTGQLEGRAVTLLESILEHTGTPFKREDILYYPWVRGYELALSKPSTALFSTTRTPAREAHFKWVGPIARDRVVLLTWDHQVAQLGSLEEAIDRQLSITVIREDIGAQALQEADYPAELLRPAIDNLSALHMLRRGRVDLWAYSDEVARWIATRESVDASRLTAVHTLSESDLYFAINPATDQGLINRLQKALEDLRAGQKDREVTDYAE</sequence>
<organism evidence="1 2">
    <name type="scientific">Vreelandella subterranea</name>
    <dbReference type="NCBI Taxonomy" id="416874"/>
    <lineage>
        <taxon>Bacteria</taxon>
        <taxon>Pseudomonadati</taxon>
        <taxon>Pseudomonadota</taxon>
        <taxon>Gammaproteobacteria</taxon>
        <taxon>Oceanospirillales</taxon>
        <taxon>Halomonadaceae</taxon>
        <taxon>Vreelandella</taxon>
    </lineage>
</organism>
<dbReference type="STRING" id="416874.SAMN04487958_103258"/>